<dbReference type="InterPro" id="IPR050498">
    <property type="entry name" value="Ycf3"/>
</dbReference>
<evidence type="ECO:0000256" key="2">
    <source>
        <dbReference type="ARBA" id="ARBA00022803"/>
    </source>
</evidence>
<dbReference type="InterPro" id="IPR011990">
    <property type="entry name" value="TPR-like_helical_dom_sf"/>
</dbReference>
<reference evidence="4 5" key="1">
    <citation type="submission" date="2016-02" db="EMBL/GenBank/DDBJ databases">
        <title>Complete Genome of H5569, the type strain of the newly described species Haematospirillium jordaniae.</title>
        <authorList>
            <person name="Nicholson A.C."/>
            <person name="Humrighouse B.W."/>
            <person name="Loparov V."/>
            <person name="McQuiston J.R."/>
        </authorList>
    </citation>
    <scope>NUCLEOTIDE SEQUENCE [LARGE SCALE GENOMIC DNA]</scope>
    <source>
        <strain evidence="4 5">H5569</strain>
    </source>
</reference>
<accession>A0A143DD53</accession>
<dbReference type="Proteomes" id="UP000076066">
    <property type="component" value="Chromosome"/>
</dbReference>
<dbReference type="SUPFAM" id="SSF48452">
    <property type="entry name" value="TPR-like"/>
    <property type="match status" value="1"/>
</dbReference>
<evidence type="ECO:0000313" key="5">
    <source>
        <dbReference type="Proteomes" id="UP000076066"/>
    </source>
</evidence>
<dbReference type="InterPro" id="IPR019734">
    <property type="entry name" value="TPR_rpt"/>
</dbReference>
<dbReference type="AlphaFoldDB" id="A0A143DD53"/>
<keyword evidence="3" id="KW-0732">Signal</keyword>
<protein>
    <submittedName>
        <fullName evidence="4">Uncharacterized protein</fullName>
    </submittedName>
</protein>
<dbReference type="KEGG" id="hjo:AY555_05140"/>
<dbReference type="Gene3D" id="1.25.40.10">
    <property type="entry name" value="Tetratricopeptide repeat domain"/>
    <property type="match status" value="1"/>
</dbReference>
<organism evidence="4 5">
    <name type="scientific">Haematospirillum jordaniae</name>
    <dbReference type="NCBI Taxonomy" id="1549855"/>
    <lineage>
        <taxon>Bacteria</taxon>
        <taxon>Pseudomonadati</taxon>
        <taxon>Pseudomonadota</taxon>
        <taxon>Alphaproteobacteria</taxon>
        <taxon>Rhodospirillales</taxon>
        <taxon>Novispirillaceae</taxon>
        <taxon>Haematospirillum</taxon>
    </lineage>
</organism>
<evidence type="ECO:0000313" key="4">
    <source>
        <dbReference type="EMBL" id="AMW34664.1"/>
    </source>
</evidence>
<keyword evidence="1" id="KW-0677">Repeat</keyword>
<evidence type="ECO:0000256" key="1">
    <source>
        <dbReference type="ARBA" id="ARBA00022737"/>
    </source>
</evidence>
<dbReference type="SMART" id="SM00028">
    <property type="entry name" value="TPR"/>
    <property type="match status" value="4"/>
</dbReference>
<dbReference type="EMBL" id="CP014525">
    <property type="protein sequence ID" value="AMW34664.1"/>
    <property type="molecule type" value="Genomic_DNA"/>
</dbReference>
<name>A0A143DD53_9PROT</name>
<proteinExistence type="predicted"/>
<keyword evidence="2" id="KW-0802">TPR repeat</keyword>
<gene>
    <name evidence="4" type="ORF">AY555_05140</name>
</gene>
<feature type="chain" id="PRO_5007507818" evidence="3">
    <location>
        <begin position="25"/>
        <end position="248"/>
    </location>
</feature>
<evidence type="ECO:0000256" key="3">
    <source>
        <dbReference type="SAM" id="SignalP"/>
    </source>
</evidence>
<dbReference type="PANTHER" id="PTHR44858">
    <property type="entry name" value="TETRATRICOPEPTIDE REPEAT PROTEIN 6"/>
    <property type="match status" value="1"/>
</dbReference>
<dbReference type="STRING" id="1549855.AY555_05140"/>
<feature type="signal peptide" evidence="3">
    <location>
        <begin position="1"/>
        <end position="24"/>
    </location>
</feature>
<sequence length="248" mass="26724">MIKGIAPVLVMVACVALPVAGLTAEYGACMAQSRQDPRAALRLAISWEEQAGGASARHCRASALIELGQFSEAAVILEALAEEHREDPAHYAPLLHQAASAWIQARDPGYALFLLGQIQDISPENAAILEDRAELSATAGRLWEAVDDLNTLLDHRPEYGPALLLRASVWRQLDATDLALTDLERALALIPGDRGALVERGILLCRMGDTAAARKDWMAVILGNPDSTEAERARMHLAAMDIRHSSAP</sequence>
<dbReference type="PANTHER" id="PTHR44858:SF1">
    <property type="entry name" value="UDP-N-ACETYLGLUCOSAMINE--PEPTIDE N-ACETYLGLUCOSAMINYLTRANSFERASE SPINDLY-RELATED"/>
    <property type="match status" value="1"/>
</dbReference>
<keyword evidence="5" id="KW-1185">Reference proteome</keyword>